<keyword evidence="5" id="KW-1185">Reference proteome</keyword>
<protein>
    <recommendedName>
        <fullName evidence="1">ATP-dependent DNA helicase</fullName>
        <ecNumber evidence="1">5.6.2.3</ecNumber>
    </recommendedName>
</protein>
<comment type="catalytic activity">
    <reaction evidence="1">
        <text>ATP + H2O = ADP + phosphate + H(+)</text>
        <dbReference type="Rhea" id="RHEA:13065"/>
        <dbReference type="ChEBI" id="CHEBI:15377"/>
        <dbReference type="ChEBI" id="CHEBI:15378"/>
        <dbReference type="ChEBI" id="CHEBI:30616"/>
        <dbReference type="ChEBI" id="CHEBI:43474"/>
        <dbReference type="ChEBI" id="CHEBI:456216"/>
        <dbReference type="EC" id="5.6.2.3"/>
    </reaction>
</comment>
<dbReference type="AlphaFoldDB" id="A0A4Y2NYM9"/>
<dbReference type="GO" id="GO:0006310">
    <property type="term" value="P:DNA recombination"/>
    <property type="evidence" value="ECO:0007669"/>
    <property type="project" value="UniProtKB-KW"/>
</dbReference>
<keyword evidence="1" id="KW-0227">DNA damage</keyword>
<keyword evidence="1" id="KW-0233">DNA recombination</keyword>
<organism evidence="4 5">
    <name type="scientific">Araneus ventricosus</name>
    <name type="common">Orbweaver spider</name>
    <name type="synonym">Epeira ventricosa</name>
    <dbReference type="NCBI Taxonomy" id="182803"/>
    <lineage>
        <taxon>Eukaryota</taxon>
        <taxon>Metazoa</taxon>
        <taxon>Ecdysozoa</taxon>
        <taxon>Arthropoda</taxon>
        <taxon>Chelicerata</taxon>
        <taxon>Arachnida</taxon>
        <taxon>Araneae</taxon>
        <taxon>Araneomorphae</taxon>
        <taxon>Entelegynae</taxon>
        <taxon>Araneoidea</taxon>
        <taxon>Araneidae</taxon>
        <taxon>Araneus</taxon>
    </lineage>
</organism>
<comment type="similarity">
    <text evidence="1">Belongs to the helicase family.</text>
</comment>
<dbReference type="EMBL" id="BGPR01010088">
    <property type="protein sequence ID" value="GBN44174.1"/>
    <property type="molecule type" value="Genomic_DNA"/>
</dbReference>
<dbReference type="InterPro" id="IPR049163">
    <property type="entry name" value="Pif1-like_2B_dom"/>
</dbReference>
<evidence type="ECO:0000313" key="4">
    <source>
        <dbReference type="EMBL" id="GBN44174.1"/>
    </source>
</evidence>
<comment type="caution">
    <text evidence="4">The sequence shown here is derived from an EMBL/GenBank/DDBJ whole genome shotgun (WGS) entry which is preliminary data.</text>
</comment>
<keyword evidence="1" id="KW-0234">DNA repair</keyword>
<dbReference type="InterPro" id="IPR010285">
    <property type="entry name" value="DNA_helicase_pif1-like_DEAD"/>
</dbReference>
<keyword evidence="1" id="KW-0067">ATP-binding</keyword>
<comment type="cofactor">
    <cofactor evidence="1">
        <name>Mg(2+)</name>
        <dbReference type="ChEBI" id="CHEBI:18420"/>
    </cofactor>
</comment>
<dbReference type="GO" id="GO:0043139">
    <property type="term" value="F:5'-3' DNA helicase activity"/>
    <property type="evidence" value="ECO:0007669"/>
    <property type="project" value="UniProtKB-EC"/>
</dbReference>
<evidence type="ECO:0000256" key="1">
    <source>
        <dbReference type="RuleBase" id="RU363044"/>
    </source>
</evidence>
<dbReference type="GO" id="GO:0000723">
    <property type="term" value="P:telomere maintenance"/>
    <property type="evidence" value="ECO:0007669"/>
    <property type="project" value="InterPro"/>
</dbReference>
<proteinExistence type="inferred from homology"/>
<dbReference type="EC" id="5.6.2.3" evidence="1"/>
<dbReference type="PANTHER" id="PTHR10492:SF57">
    <property type="entry name" value="ATP-DEPENDENT DNA HELICASE"/>
    <property type="match status" value="1"/>
</dbReference>
<sequence>MKPPMTHVHAFIAVERLLQDLTNCSLPFGGKVILPGGDFKQLLPVVLKSSRSLTVASCLKKHNLCSKFIKHNYARGAKRSSYSRCNNDASIDINNQVLACLPGETVVYEAVDDIVSDDPNDRLAFPVEFLNSLTPTGMPSYKLNLKPGCIIMLLRNLAPTKGLCNGTRLIVTKLQRNIREANRIGSANGESYFIPRIPLILSDSNMPFKFKRKQFPVRLAINW</sequence>
<keyword evidence="1" id="KW-0547">Nucleotide-binding</keyword>
<dbReference type="GO" id="GO:0005524">
    <property type="term" value="F:ATP binding"/>
    <property type="evidence" value="ECO:0007669"/>
    <property type="project" value="UniProtKB-KW"/>
</dbReference>
<keyword evidence="1" id="KW-0378">Hydrolase</keyword>
<feature type="domain" description="DNA helicase Pif1-like 2B" evidence="3">
    <location>
        <begin position="128"/>
        <end position="174"/>
    </location>
</feature>
<evidence type="ECO:0000259" key="3">
    <source>
        <dbReference type="Pfam" id="PF21530"/>
    </source>
</evidence>
<reference evidence="4 5" key="1">
    <citation type="journal article" date="2019" name="Sci. Rep.">
        <title>Orb-weaving spider Araneus ventricosus genome elucidates the spidroin gene catalogue.</title>
        <authorList>
            <person name="Kono N."/>
            <person name="Nakamura H."/>
            <person name="Ohtoshi R."/>
            <person name="Moran D.A.P."/>
            <person name="Shinohara A."/>
            <person name="Yoshida Y."/>
            <person name="Fujiwara M."/>
            <person name="Mori M."/>
            <person name="Tomita M."/>
            <person name="Arakawa K."/>
        </authorList>
    </citation>
    <scope>NUCLEOTIDE SEQUENCE [LARGE SCALE GENOMIC DNA]</scope>
</reference>
<dbReference type="PANTHER" id="PTHR10492">
    <property type="match status" value="1"/>
</dbReference>
<keyword evidence="1" id="KW-0347">Helicase</keyword>
<accession>A0A4Y2NYM9</accession>
<dbReference type="Pfam" id="PF21530">
    <property type="entry name" value="Pif1_2B_dom"/>
    <property type="match status" value="1"/>
</dbReference>
<feature type="domain" description="DNA helicase Pif1-like DEAD-box helicase" evidence="2">
    <location>
        <begin position="4"/>
        <end position="69"/>
    </location>
</feature>
<dbReference type="Proteomes" id="UP000499080">
    <property type="component" value="Unassembled WGS sequence"/>
</dbReference>
<dbReference type="Pfam" id="PF05970">
    <property type="entry name" value="PIF1"/>
    <property type="match status" value="1"/>
</dbReference>
<dbReference type="GO" id="GO:0006281">
    <property type="term" value="P:DNA repair"/>
    <property type="evidence" value="ECO:0007669"/>
    <property type="project" value="UniProtKB-KW"/>
</dbReference>
<name>A0A4Y2NYM9_ARAVE</name>
<evidence type="ECO:0000259" key="2">
    <source>
        <dbReference type="Pfam" id="PF05970"/>
    </source>
</evidence>
<dbReference type="OrthoDB" id="10056572at2759"/>
<evidence type="ECO:0000313" key="5">
    <source>
        <dbReference type="Proteomes" id="UP000499080"/>
    </source>
</evidence>
<dbReference type="SUPFAM" id="SSF52540">
    <property type="entry name" value="P-loop containing nucleoside triphosphate hydrolases"/>
    <property type="match status" value="1"/>
</dbReference>
<dbReference type="InterPro" id="IPR027417">
    <property type="entry name" value="P-loop_NTPase"/>
</dbReference>
<gene>
    <name evidence="4" type="ORF">AVEN_209054_1</name>
</gene>
<dbReference type="GO" id="GO:0016887">
    <property type="term" value="F:ATP hydrolysis activity"/>
    <property type="evidence" value="ECO:0007669"/>
    <property type="project" value="RHEA"/>
</dbReference>